<dbReference type="GO" id="GO:0019148">
    <property type="term" value="F:D-cysteine desulfhydrase activity"/>
    <property type="evidence" value="ECO:0007669"/>
    <property type="project" value="TreeGrafter"/>
</dbReference>
<accession>A0A3N1PE86</accession>
<feature type="modified residue" description="N6-(pyridoxal phosphate)lysine" evidence="5">
    <location>
        <position position="55"/>
    </location>
</feature>
<evidence type="ECO:0000313" key="7">
    <source>
        <dbReference type="EMBL" id="ROQ29772.1"/>
    </source>
</evidence>
<dbReference type="InterPro" id="IPR036052">
    <property type="entry name" value="TrpB-like_PALP_sf"/>
</dbReference>
<dbReference type="PIRSF" id="PIRSF006278">
    <property type="entry name" value="ACCD_DCysDesulf"/>
    <property type="match status" value="1"/>
</dbReference>
<feature type="domain" description="Tryptophan synthase beta chain-like PALP" evidence="6">
    <location>
        <begin position="17"/>
        <end position="318"/>
    </location>
</feature>
<organism evidence="7 8">
    <name type="scientific">Gallaecimonas pentaromativorans</name>
    <dbReference type="NCBI Taxonomy" id="584787"/>
    <lineage>
        <taxon>Bacteria</taxon>
        <taxon>Pseudomonadati</taxon>
        <taxon>Pseudomonadota</taxon>
        <taxon>Gammaproteobacteria</taxon>
        <taxon>Enterobacterales</taxon>
        <taxon>Gallaecimonadaceae</taxon>
        <taxon>Gallaecimonas</taxon>
    </lineage>
</organism>
<name>A0A3N1PE86_9GAMM</name>
<comment type="similarity">
    <text evidence="2">Belongs to the ACC deaminase/D-cysteine desulfhydrase family.</text>
</comment>
<keyword evidence="3 5" id="KW-0663">Pyridoxal phosphate</keyword>
<evidence type="ECO:0000256" key="3">
    <source>
        <dbReference type="ARBA" id="ARBA00022898"/>
    </source>
</evidence>
<dbReference type="Pfam" id="PF00291">
    <property type="entry name" value="PALP"/>
    <property type="match status" value="1"/>
</dbReference>
<comment type="caution">
    <text evidence="7">The sequence shown here is derived from an EMBL/GenBank/DDBJ whole genome shotgun (WGS) entry which is preliminary data.</text>
</comment>
<evidence type="ECO:0000256" key="5">
    <source>
        <dbReference type="PIRSR" id="PIRSR006278-2"/>
    </source>
</evidence>
<evidence type="ECO:0000256" key="4">
    <source>
        <dbReference type="PIRSR" id="PIRSR006278-1"/>
    </source>
</evidence>
<dbReference type="InterPro" id="IPR027278">
    <property type="entry name" value="ACCD_DCysDesulf"/>
</dbReference>
<comment type="cofactor">
    <cofactor evidence="1">
        <name>pyridoxal 5'-phosphate</name>
        <dbReference type="ChEBI" id="CHEBI:597326"/>
    </cofactor>
</comment>
<dbReference type="InterPro" id="IPR001926">
    <property type="entry name" value="TrpB-like_PALP"/>
</dbReference>
<sequence>MYSSLPVLRPFPRFCLLEGMTPIQRLVSLEKALGERCAIFVKRDDLMGIGGGGNKLRKLEFLIGQAKSEGKDTLITVGARQSNHARLTAASAAVAGLGAELVLARLVPKTDDDYLFNGNPLLDGLFGATVHDLPGDADTLAFAQQRAEALGGRALVIPAGGSSAIGMLGYAGAAAEIAQQEVALGRRFDKVLLANGSHGTQAGLVAGFKAQGLGGKVLGYTVLAPLAEAKAQTLAKAREVGALLGIEVDEADIAINGEHRGPGYGIETDEMKAALKLMAQTQGLLLDPVYSGKAFAGMLAGIRAGQFDGQSLLFVMTGGTPGLYAYRQALGG</sequence>
<dbReference type="EMBL" id="RJUL01000002">
    <property type="protein sequence ID" value="ROQ29772.1"/>
    <property type="molecule type" value="Genomic_DNA"/>
</dbReference>
<protein>
    <submittedName>
        <fullName evidence="7">D-cysteine desulfhydrase</fullName>
    </submittedName>
</protein>
<dbReference type="STRING" id="584787.GCA_001247655_03074"/>
<evidence type="ECO:0000256" key="1">
    <source>
        <dbReference type="ARBA" id="ARBA00001933"/>
    </source>
</evidence>
<keyword evidence="8" id="KW-1185">Reference proteome</keyword>
<dbReference type="Proteomes" id="UP000268033">
    <property type="component" value="Unassembled WGS sequence"/>
</dbReference>
<dbReference type="AlphaFoldDB" id="A0A3N1PE86"/>
<reference evidence="7 8" key="1">
    <citation type="submission" date="2018-11" db="EMBL/GenBank/DDBJ databases">
        <title>Genomic Encyclopedia of Type Strains, Phase IV (KMG-IV): sequencing the most valuable type-strain genomes for metagenomic binning, comparative biology and taxonomic classification.</title>
        <authorList>
            <person name="Goeker M."/>
        </authorList>
    </citation>
    <scope>NUCLEOTIDE SEQUENCE [LARGE SCALE GENOMIC DNA]</scope>
    <source>
        <strain evidence="7 8">DSM 21945</strain>
    </source>
</reference>
<evidence type="ECO:0000259" key="6">
    <source>
        <dbReference type="Pfam" id="PF00291"/>
    </source>
</evidence>
<dbReference type="RefSeq" id="WP_336391493.1">
    <property type="nucleotide sequence ID" value="NZ_RJUL01000002.1"/>
</dbReference>
<dbReference type="PANTHER" id="PTHR43780:SF2">
    <property type="entry name" value="1-AMINOCYCLOPROPANE-1-CARBOXYLATE DEAMINASE-RELATED"/>
    <property type="match status" value="1"/>
</dbReference>
<dbReference type="SUPFAM" id="SSF53686">
    <property type="entry name" value="Tryptophan synthase beta subunit-like PLP-dependent enzymes"/>
    <property type="match status" value="1"/>
</dbReference>
<feature type="active site" description="Nucleophile" evidence="4">
    <location>
        <position position="82"/>
    </location>
</feature>
<gene>
    <name evidence="7" type="ORF">EDC28_102144</name>
</gene>
<dbReference type="Gene3D" id="3.40.50.1100">
    <property type="match status" value="2"/>
</dbReference>
<proteinExistence type="inferred from homology"/>
<evidence type="ECO:0000256" key="2">
    <source>
        <dbReference type="ARBA" id="ARBA00008639"/>
    </source>
</evidence>
<dbReference type="PANTHER" id="PTHR43780">
    <property type="entry name" value="1-AMINOCYCLOPROPANE-1-CARBOXYLATE DEAMINASE-RELATED"/>
    <property type="match status" value="1"/>
</dbReference>
<evidence type="ECO:0000313" key="8">
    <source>
        <dbReference type="Proteomes" id="UP000268033"/>
    </source>
</evidence>